<evidence type="ECO:0000313" key="3">
    <source>
        <dbReference type="EMBL" id="KAF4696538.1"/>
    </source>
</evidence>
<dbReference type="OrthoDB" id="408426at2759"/>
<dbReference type="Proteomes" id="UP000541610">
    <property type="component" value="Unassembled WGS sequence"/>
</dbReference>
<dbReference type="EMBL" id="JABANP010000010">
    <property type="protein sequence ID" value="KAF4696538.1"/>
    <property type="molecule type" value="Genomic_DNA"/>
</dbReference>
<dbReference type="SUPFAM" id="SSF56672">
    <property type="entry name" value="DNA/RNA polymerases"/>
    <property type="match status" value="1"/>
</dbReference>
<sequence>MGPLGVSTVDLAAISKPYKSSASHYVLLTCKTPFYKQQQPPPRTRPSWNFKRAKWVVYHQALDVSIPNIDWKQSVDHINASLTKQLLTAAKRAVPRGVVHSYKPYWSEELNSLRLTKNRLRRSIHARIRLHRPWSILKARYWRCSREYSRQIRVAQQAQWEEFSHQLSLSGRREWKAVRTLAFGPPPPRISIDGNTGKTAARTYAAYLADEVFRSRLSPGQRVAWGRRNRQQLQHHSTLQSAAGYTAATIPLEQRLSLPYAEQAHLFQGDPFLPSELTRALGRLNLASTCGPDRLFPLFLSQLPDAGQRALLRLINKSFLTCQVPAAWRLARVVLLPKPSTPSVRPTSKDYRPISITSVLARVAESMVLYRVESQLERHGSLTTSPTLSPYQHGFRPARGVDEQVAYIHCSIQEQVDHGRIVGLVWLDWRKAYDTVTLPVLRARLLEKPIHINLSAWIWAFLNGRRFFVEVQHSSSSTVRQHHGLPQGCILSPLLWIIYVDSLLRTLEDLTFPHTHPAYRLTGLAAYADDVCFWCSGNSQEEVDYKIMHTLTIIQQWATETGMALSEENFSEKSSPGEDRPHLLSTPMPTADYPRHDSHQ</sequence>
<dbReference type="PROSITE" id="PS50878">
    <property type="entry name" value="RT_POL"/>
    <property type="match status" value="1"/>
</dbReference>
<dbReference type="PANTHER" id="PTHR36688:SF2">
    <property type="entry name" value="ENDONUCLEASE_EXONUCLEASE_PHOSPHATASE DOMAIN-CONTAINING PROTEIN"/>
    <property type="match status" value="1"/>
</dbReference>
<proteinExistence type="predicted"/>
<dbReference type="InterPro" id="IPR000477">
    <property type="entry name" value="RT_dom"/>
</dbReference>
<dbReference type="Pfam" id="PF00078">
    <property type="entry name" value="RVT_1"/>
    <property type="match status" value="1"/>
</dbReference>
<gene>
    <name evidence="3" type="ORF">FOZ60_000227</name>
</gene>
<dbReference type="AlphaFoldDB" id="A0A7J6PK80"/>
<dbReference type="InterPro" id="IPR043502">
    <property type="entry name" value="DNA/RNA_pol_sf"/>
</dbReference>
<name>A0A7J6PK80_PEROL</name>
<organism evidence="3 4">
    <name type="scientific">Perkinsus olseni</name>
    <name type="common">Perkinsus atlanticus</name>
    <dbReference type="NCBI Taxonomy" id="32597"/>
    <lineage>
        <taxon>Eukaryota</taxon>
        <taxon>Sar</taxon>
        <taxon>Alveolata</taxon>
        <taxon>Perkinsozoa</taxon>
        <taxon>Perkinsea</taxon>
        <taxon>Perkinsida</taxon>
        <taxon>Perkinsidae</taxon>
        <taxon>Perkinsus</taxon>
    </lineage>
</organism>
<feature type="domain" description="Reverse transcriptase" evidence="2">
    <location>
        <begin position="317"/>
        <end position="588"/>
    </location>
</feature>
<dbReference type="InterPro" id="IPR052560">
    <property type="entry name" value="RdDP_mobile_element"/>
</dbReference>
<protein>
    <recommendedName>
        <fullName evidence="2">Reverse transcriptase domain-containing protein</fullName>
    </recommendedName>
</protein>
<feature type="region of interest" description="Disordered" evidence="1">
    <location>
        <begin position="567"/>
        <end position="600"/>
    </location>
</feature>
<reference evidence="3 4" key="1">
    <citation type="submission" date="2020-04" db="EMBL/GenBank/DDBJ databases">
        <title>Perkinsus olseni comparative genomics.</title>
        <authorList>
            <person name="Bogema D.R."/>
        </authorList>
    </citation>
    <scope>NUCLEOTIDE SEQUENCE [LARGE SCALE GENOMIC DNA]</scope>
    <source>
        <strain evidence="3">00978-12</strain>
    </source>
</reference>
<accession>A0A7J6PK80</accession>
<evidence type="ECO:0000259" key="2">
    <source>
        <dbReference type="PROSITE" id="PS50878"/>
    </source>
</evidence>
<comment type="caution">
    <text evidence="3">The sequence shown here is derived from an EMBL/GenBank/DDBJ whole genome shotgun (WGS) entry which is preliminary data.</text>
</comment>
<evidence type="ECO:0000256" key="1">
    <source>
        <dbReference type="SAM" id="MobiDB-lite"/>
    </source>
</evidence>
<dbReference type="PANTHER" id="PTHR36688">
    <property type="entry name" value="ENDO/EXONUCLEASE/PHOSPHATASE DOMAIN-CONTAINING PROTEIN"/>
    <property type="match status" value="1"/>
</dbReference>
<dbReference type="CDD" id="cd01650">
    <property type="entry name" value="RT_nLTR_like"/>
    <property type="match status" value="1"/>
</dbReference>
<evidence type="ECO:0000313" key="4">
    <source>
        <dbReference type="Proteomes" id="UP000541610"/>
    </source>
</evidence>